<comment type="caution">
    <text evidence="2">The sequence shown here is derived from an EMBL/GenBank/DDBJ whole genome shotgun (WGS) entry which is preliminary data.</text>
</comment>
<dbReference type="GO" id="GO:0016787">
    <property type="term" value="F:hydrolase activity"/>
    <property type="evidence" value="ECO:0007669"/>
    <property type="project" value="UniProtKB-KW"/>
</dbReference>
<dbReference type="RefSeq" id="WP_390307818.1">
    <property type="nucleotide sequence ID" value="NZ_JBHRRZ010000039.1"/>
</dbReference>
<dbReference type="Pfam" id="PF12146">
    <property type="entry name" value="Hydrolase_4"/>
    <property type="match status" value="1"/>
</dbReference>
<name>A0ABV7AA56_9BACI</name>
<dbReference type="InterPro" id="IPR012354">
    <property type="entry name" value="Esterase_lipase"/>
</dbReference>
<keyword evidence="3" id="KW-1185">Reference proteome</keyword>
<evidence type="ECO:0000313" key="3">
    <source>
        <dbReference type="Proteomes" id="UP001595387"/>
    </source>
</evidence>
<feature type="domain" description="Serine aminopeptidase S33" evidence="1">
    <location>
        <begin position="23"/>
        <end position="229"/>
    </location>
</feature>
<dbReference type="PIRSF" id="PIRSF017388">
    <property type="entry name" value="Esterase_lipase"/>
    <property type="match status" value="1"/>
</dbReference>
<dbReference type="SUPFAM" id="SSF53474">
    <property type="entry name" value="alpha/beta-Hydrolases"/>
    <property type="match status" value="1"/>
</dbReference>
<protein>
    <submittedName>
        <fullName evidence="2">Alpha/beta hydrolase</fullName>
    </submittedName>
</protein>
<keyword evidence="2" id="KW-0378">Hydrolase</keyword>
<dbReference type="InterPro" id="IPR022742">
    <property type="entry name" value="Hydrolase_4"/>
</dbReference>
<sequence>MTERYPVLSGAESFFMEGGQTGVLISHGFMGTPQSVRFIGEKLAREGYTVLAPRLKGHGTSPYELEKCTYHEWYGELERGYKELRQHCSRVFVLGQSMGGTLSLWLARNNEGIDGVILVNPALTIPSYEHLRKKTVPRFLTEGEPDIKAKGVHEITFDSTPLKSIQELQKLMDLTPGILPEITCPVLGIKSKEDHVVPPQNTDYILEHIASPDKQKVVLNNSYHVASMDHDKGKIVEGTHDFIQQTIGQDRDRKYYFLKKNDRVDSFTKGGFSKILR</sequence>
<proteinExistence type="predicted"/>
<dbReference type="Gene3D" id="3.40.50.1820">
    <property type="entry name" value="alpha/beta hydrolase"/>
    <property type="match status" value="1"/>
</dbReference>
<dbReference type="InterPro" id="IPR029058">
    <property type="entry name" value="AB_hydrolase_fold"/>
</dbReference>
<dbReference type="PANTHER" id="PTHR11614">
    <property type="entry name" value="PHOSPHOLIPASE-RELATED"/>
    <property type="match status" value="1"/>
</dbReference>
<evidence type="ECO:0000313" key="2">
    <source>
        <dbReference type="EMBL" id="MFC2949851.1"/>
    </source>
</evidence>
<organism evidence="2 3">
    <name type="scientific">Virgibacillus sediminis</name>
    <dbReference type="NCBI Taxonomy" id="202260"/>
    <lineage>
        <taxon>Bacteria</taxon>
        <taxon>Bacillati</taxon>
        <taxon>Bacillota</taxon>
        <taxon>Bacilli</taxon>
        <taxon>Bacillales</taxon>
        <taxon>Bacillaceae</taxon>
        <taxon>Virgibacillus</taxon>
    </lineage>
</organism>
<evidence type="ECO:0000259" key="1">
    <source>
        <dbReference type="Pfam" id="PF12146"/>
    </source>
</evidence>
<accession>A0ABV7AA56</accession>
<dbReference type="InterPro" id="IPR051044">
    <property type="entry name" value="MAG_DAG_Lipase"/>
</dbReference>
<gene>
    <name evidence="2" type="ORF">ACFODW_16125</name>
</gene>
<reference evidence="3" key="1">
    <citation type="journal article" date="2019" name="Int. J. Syst. Evol. Microbiol.">
        <title>The Global Catalogue of Microorganisms (GCM) 10K type strain sequencing project: providing services to taxonomists for standard genome sequencing and annotation.</title>
        <authorList>
            <consortium name="The Broad Institute Genomics Platform"/>
            <consortium name="The Broad Institute Genome Sequencing Center for Infectious Disease"/>
            <person name="Wu L."/>
            <person name="Ma J."/>
        </authorList>
    </citation>
    <scope>NUCLEOTIDE SEQUENCE [LARGE SCALE GENOMIC DNA]</scope>
    <source>
        <strain evidence="3">KCTC 13193</strain>
    </source>
</reference>
<dbReference type="Proteomes" id="UP001595387">
    <property type="component" value="Unassembled WGS sequence"/>
</dbReference>
<dbReference type="EMBL" id="JBHRRZ010000039">
    <property type="protein sequence ID" value="MFC2949851.1"/>
    <property type="molecule type" value="Genomic_DNA"/>
</dbReference>